<dbReference type="CDD" id="cd03311">
    <property type="entry name" value="CIMS_C_terminal_like"/>
    <property type="match status" value="1"/>
</dbReference>
<dbReference type="CDD" id="cd03312">
    <property type="entry name" value="CIMS_N_terminal_like"/>
    <property type="match status" value="1"/>
</dbReference>
<evidence type="ECO:0000256" key="9">
    <source>
        <dbReference type="ARBA" id="ARBA00022833"/>
    </source>
</evidence>
<dbReference type="HAMAP" id="MF_00172">
    <property type="entry name" value="Meth_synth"/>
    <property type="match status" value="1"/>
</dbReference>
<feature type="binding site" evidence="11">
    <location>
        <begin position="427"/>
        <end position="429"/>
    </location>
    <ligand>
        <name>L-methionine</name>
        <dbReference type="ChEBI" id="CHEBI:57844"/>
    </ligand>
</feature>
<comment type="catalytic activity">
    <reaction evidence="11">
        <text>5-methyltetrahydropteroyltri-L-glutamate + L-homocysteine = tetrahydropteroyltri-L-glutamate + L-methionine</text>
        <dbReference type="Rhea" id="RHEA:21196"/>
        <dbReference type="ChEBI" id="CHEBI:57844"/>
        <dbReference type="ChEBI" id="CHEBI:58140"/>
        <dbReference type="ChEBI" id="CHEBI:58199"/>
        <dbReference type="ChEBI" id="CHEBI:58207"/>
        <dbReference type="EC" id="2.1.1.14"/>
    </reaction>
</comment>
<evidence type="ECO:0000259" key="12">
    <source>
        <dbReference type="Pfam" id="PF01717"/>
    </source>
</evidence>
<organism evidence="14 15">
    <name type="scientific">Luedemannella helvata</name>
    <dbReference type="NCBI Taxonomy" id="349315"/>
    <lineage>
        <taxon>Bacteria</taxon>
        <taxon>Bacillati</taxon>
        <taxon>Actinomycetota</taxon>
        <taxon>Actinomycetes</taxon>
        <taxon>Micromonosporales</taxon>
        <taxon>Micromonosporaceae</taxon>
        <taxon>Luedemannella</taxon>
    </lineage>
</organism>
<dbReference type="EMBL" id="BAAALS010000003">
    <property type="protein sequence ID" value="GAA1739400.1"/>
    <property type="molecule type" value="Genomic_DNA"/>
</dbReference>
<evidence type="ECO:0000259" key="13">
    <source>
        <dbReference type="Pfam" id="PF08267"/>
    </source>
</evidence>
<feature type="binding site" evidence="11">
    <location>
        <position position="637"/>
    </location>
    <ligand>
        <name>Zn(2+)</name>
        <dbReference type="ChEBI" id="CHEBI:29105"/>
        <note>catalytic</note>
    </ligand>
</feature>
<dbReference type="InterPro" id="IPR006276">
    <property type="entry name" value="Cobalamin-indep_Met_synthase"/>
</dbReference>
<dbReference type="Pfam" id="PF01717">
    <property type="entry name" value="Meth_synt_2"/>
    <property type="match status" value="1"/>
</dbReference>
<evidence type="ECO:0000256" key="6">
    <source>
        <dbReference type="ARBA" id="ARBA00022679"/>
    </source>
</evidence>
<name>A0ABP4VVN6_9ACTN</name>
<dbReference type="Proteomes" id="UP001500655">
    <property type="component" value="Unassembled WGS sequence"/>
</dbReference>
<feature type="binding site" evidence="11">
    <location>
        <begin position="427"/>
        <end position="429"/>
    </location>
    <ligand>
        <name>L-homocysteine</name>
        <dbReference type="ChEBI" id="CHEBI:58199"/>
    </ligand>
</feature>
<comment type="pathway">
    <text evidence="2 11">Amino-acid biosynthesis; L-methionine biosynthesis via de novo pathway; L-methionine from L-homocysteine (MetE route): step 1/1.</text>
</comment>
<evidence type="ECO:0000256" key="3">
    <source>
        <dbReference type="ARBA" id="ARBA00009553"/>
    </source>
</evidence>
<feature type="domain" description="Cobalamin-independent methionine synthase MetE C-terminal/archaeal" evidence="12">
    <location>
        <begin position="422"/>
        <end position="744"/>
    </location>
</feature>
<keyword evidence="6 11" id="KW-0808">Transferase</keyword>
<proteinExistence type="inferred from homology"/>
<keyword evidence="10 11" id="KW-0486">Methionine biosynthesis</keyword>
<evidence type="ECO:0000256" key="7">
    <source>
        <dbReference type="ARBA" id="ARBA00022723"/>
    </source>
</evidence>
<evidence type="ECO:0000256" key="2">
    <source>
        <dbReference type="ARBA" id="ARBA00004681"/>
    </source>
</evidence>
<dbReference type="Pfam" id="PF08267">
    <property type="entry name" value="Meth_synt_1"/>
    <property type="match status" value="1"/>
</dbReference>
<feature type="binding site" evidence="11">
    <location>
        <position position="595"/>
    </location>
    <ligand>
        <name>L-homocysteine</name>
        <dbReference type="ChEBI" id="CHEBI:58199"/>
    </ligand>
</feature>
<dbReference type="RefSeq" id="WP_344076860.1">
    <property type="nucleotide sequence ID" value="NZ_BAAALS010000003.1"/>
</dbReference>
<evidence type="ECO:0000313" key="15">
    <source>
        <dbReference type="Proteomes" id="UP001500655"/>
    </source>
</evidence>
<sequence>MTNSFGRSTVLGYPRIGANRELKRAVEAYWAATIDADELDRTAAALRARVWQTLRDARLDAIPSNTFSYYDHVLDTAVAVGAVPDRFRRLGLSELDTYFAMARGVDAEPALELTKWFATNYHYLVPEIGPDTAFAANPAKPLQEYAEASALGIATRPVLVGPATLLLLAKPDRPGFDPFDRLDDVVDAYADLLAALAEAGVAWVQLDEPAYAADRTAAQIDGLRAAYARLAELAHRPRVFVATYFGELGDALPALVDTPVEAIGLDLVAGPGNLRRLAGAGPLRGTTVVAGLVDGHNVWRTDLRAAIATGAIVTGLADHVAVSTSCSLLHVPVDLSAETRLDPQLVARLSFARQKVDEVVLVGQALRDGTAQLPPPLPDPPAAWRDEQVRARLAAVTPADRRRGPYADRAAAQQARLRLPALPTTTIGSFPQTAALRKARAAVRAGTLDGPGYAGRMRAEVEHVIRLQEDLGLDVLVHGEPERNDMVQYFGEQLAGFAATEHGWVQSYGTRCVRPPIIYGDVRRAAPMTVEWAAFAQSLTARPVKGMLTGPVTILAWSFVRTDQPLADTADQVALALRDECRDLEAAGIAVIQVDEPALRELLPLRAAEQKAYLDWAVGAFRLATSGVADGTQIHTHLCYSEFGDVITAIDALDADVTSIEASRSKMEVLDDLAAIGFGRGVGPGVWDIHSPRVPPLDEVVEALRRAVAAVPARRLWVNPDCGLKTRAYPEVEASLRHLVAAAAEIREG</sequence>
<feature type="binding site" evidence="11">
    <location>
        <position position="480"/>
    </location>
    <ligand>
        <name>L-homocysteine</name>
        <dbReference type="ChEBI" id="CHEBI:58199"/>
    </ligand>
</feature>
<dbReference type="InterPro" id="IPR038071">
    <property type="entry name" value="UROD/MetE-like_sf"/>
</dbReference>
<feature type="binding site" evidence="11">
    <location>
        <position position="595"/>
    </location>
    <ligand>
        <name>L-methionine</name>
        <dbReference type="ChEBI" id="CHEBI:57844"/>
    </ligand>
</feature>
<comment type="function">
    <text evidence="1 11">Catalyzes the transfer of a methyl group from 5-methyltetrahydrofolate to homocysteine resulting in methionine formation.</text>
</comment>
<evidence type="ECO:0000256" key="4">
    <source>
        <dbReference type="ARBA" id="ARBA00022603"/>
    </source>
</evidence>
<feature type="binding site" evidence="11">
    <location>
        <position position="115"/>
    </location>
    <ligand>
        <name>5-methyltetrahydropteroyltri-L-glutamate</name>
        <dbReference type="ChEBI" id="CHEBI:58207"/>
    </ligand>
</feature>
<evidence type="ECO:0000256" key="11">
    <source>
        <dbReference type="HAMAP-Rule" id="MF_00172"/>
    </source>
</evidence>
<protein>
    <recommendedName>
        <fullName evidence="11">5-methyltetrahydropteroyltriglutamate--homocysteine methyltransferase</fullName>
        <ecNumber evidence="11">2.1.1.14</ecNumber>
    </recommendedName>
    <alternativeName>
        <fullName evidence="11">Cobalamin-independent methionine synthase</fullName>
    </alternativeName>
    <alternativeName>
        <fullName evidence="11">Methionine synthase, vitamin-B12 independent isozyme</fullName>
    </alternativeName>
</protein>
<feature type="binding site" evidence="11">
    <location>
        <position position="722"/>
    </location>
    <ligand>
        <name>Zn(2+)</name>
        <dbReference type="ChEBI" id="CHEBI:29105"/>
        <note>catalytic</note>
    </ligand>
</feature>
<dbReference type="NCBIfam" id="NF003556">
    <property type="entry name" value="PRK05222.1"/>
    <property type="match status" value="1"/>
</dbReference>
<dbReference type="InterPro" id="IPR002629">
    <property type="entry name" value="Met_Synth_C/arc"/>
</dbReference>
<comment type="caution">
    <text evidence="14">The sequence shown here is derived from an EMBL/GenBank/DDBJ whole genome shotgun (WGS) entry which is preliminary data.</text>
</comment>
<evidence type="ECO:0000256" key="1">
    <source>
        <dbReference type="ARBA" id="ARBA00002777"/>
    </source>
</evidence>
<keyword evidence="9 11" id="KW-0862">Zinc</keyword>
<feature type="domain" description="Cobalamin-independent methionine synthase MetE N-terminal" evidence="13">
    <location>
        <begin position="8"/>
        <end position="308"/>
    </location>
</feature>
<dbReference type="PIRSF" id="PIRSF000382">
    <property type="entry name" value="MeTrfase_B12_ind"/>
    <property type="match status" value="1"/>
</dbReference>
<evidence type="ECO:0000313" key="14">
    <source>
        <dbReference type="EMBL" id="GAA1739400.1"/>
    </source>
</evidence>
<dbReference type="Gene3D" id="3.20.20.210">
    <property type="match status" value="2"/>
</dbReference>
<feature type="binding site" evidence="11">
    <location>
        <begin position="511"/>
        <end position="512"/>
    </location>
    <ligand>
        <name>5-methyltetrahydropteroyltri-L-glutamate</name>
        <dbReference type="ChEBI" id="CHEBI:58207"/>
    </ligand>
</feature>
<feature type="active site" description="Proton donor" evidence="11">
    <location>
        <position position="690"/>
    </location>
</feature>
<reference evidence="15" key="1">
    <citation type="journal article" date="2019" name="Int. J. Syst. Evol. Microbiol.">
        <title>The Global Catalogue of Microorganisms (GCM) 10K type strain sequencing project: providing services to taxonomists for standard genome sequencing and annotation.</title>
        <authorList>
            <consortium name="The Broad Institute Genomics Platform"/>
            <consortium name="The Broad Institute Genome Sequencing Center for Infectious Disease"/>
            <person name="Wu L."/>
            <person name="Ma J."/>
        </authorList>
    </citation>
    <scope>NUCLEOTIDE SEQUENCE [LARGE SCALE GENOMIC DNA]</scope>
    <source>
        <strain evidence="15">JCM 13249</strain>
    </source>
</reference>
<accession>A0ABP4VVN6</accession>
<keyword evidence="5 11" id="KW-0028">Amino-acid biosynthesis</keyword>
<feature type="binding site" evidence="11">
    <location>
        <position position="480"/>
    </location>
    <ligand>
        <name>L-methionine</name>
        <dbReference type="ChEBI" id="CHEBI:57844"/>
    </ligand>
</feature>
<gene>
    <name evidence="11 14" type="primary">metE</name>
    <name evidence="14" type="ORF">GCM10009681_07710</name>
</gene>
<keyword evidence="7 11" id="KW-0479">Metal-binding</keyword>
<evidence type="ECO:0000256" key="10">
    <source>
        <dbReference type="ARBA" id="ARBA00023167"/>
    </source>
</evidence>
<feature type="binding site" evidence="11">
    <location>
        <position position="601"/>
    </location>
    <ligand>
        <name>5-methyltetrahydropteroyltri-L-glutamate</name>
        <dbReference type="ChEBI" id="CHEBI:58207"/>
    </ligand>
</feature>
<dbReference type="PANTHER" id="PTHR30519">
    <property type="entry name" value="5-METHYLTETRAHYDROPTEROYLTRIGLUTAMATE--HOMOCYSTEINE METHYLTRANSFERASE"/>
    <property type="match status" value="1"/>
</dbReference>
<feature type="binding site" evidence="11">
    <location>
        <position position="557"/>
    </location>
    <ligand>
        <name>5-methyltetrahydropteroyltri-L-glutamate</name>
        <dbReference type="ChEBI" id="CHEBI:58207"/>
    </ligand>
</feature>
<dbReference type="InterPro" id="IPR013215">
    <property type="entry name" value="Cbl-indep_Met_Synth_N"/>
</dbReference>
<evidence type="ECO:0000256" key="5">
    <source>
        <dbReference type="ARBA" id="ARBA00022605"/>
    </source>
</evidence>
<keyword evidence="4 11" id="KW-0489">Methyltransferase</keyword>
<dbReference type="NCBIfam" id="TIGR01371">
    <property type="entry name" value="met_syn_B12ind"/>
    <property type="match status" value="1"/>
</dbReference>
<dbReference type="EC" id="2.1.1.14" evidence="11"/>
<dbReference type="SUPFAM" id="SSF51726">
    <property type="entry name" value="UROD/MetE-like"/>
    <property type="match status" value="2"/>
</dbReference>
<comment type="cofactor">
    <cofactor evidence="11">
        <name>Zn(2+)</name>
        <dbReference type="ChEBI" id="CHEBI:29105"/>
    </cofactor>
    <text evidence="11">Binds 1 zinc ion per subunit.</text>
</comment>
<keyword evidence="15" id="KW-1185">Reference proteome</keyword>
<evidence type="ECO:0000256" key="8">
    <source>
        <dbReference type="ARBA" id="ARBA00022737"/>
    </source>
</evidence>
<feature type="binding site" evidence="11">
    <location>
        <begin position="20"/>
        <end position="23"/>
    </location>
    <ligand>
        <name>5-methyltetrahydropteroyltri-L-glutamate</name>
        <dbReference type="ChEBI" id="CHEBI:58207"/>
    </ligand>
</feature>
<feature type="binding site" evidence="11">
    <location>
        <position position="639"/>
    </location>
    <ligand>
        <name>Zn(2+)</name>
        <dbReference type="ChEBI" id="CHEBI:29105"/>
        <note>catalytic</note>
    </ligand>
</feature>
<comment type="similarity">
    <text evidence="3 11">Belongs to the vitamin-B12 independent methionine synthase family.</text>
</comment>
<feature type="binding site" evidence="11">
    <location>
        <position position="661"/>
    </location>
    <ligand>
        <name>Zn(2+)</name>
        <dbReference type="ChEBI" id="CHEBI:29105"/>
        <note>catalytic</note>
    </ligand>
</feature>
<keyword evidence="8 11" id="KW-0677">Repeat</keyword>